<feature type="transmembrane region" description="Helical" evidence="15">
    <location>
        <begin position="250"/>
        <end position="277"/>
    </location>
</feature>
<name>A0A667ZGA7_9TELE</name>
<feature type="transmembrane region" description="Helical" evidence="15">
    <location>
        <begin position="203"/>
        <end position="229"/>
    </location>
</feature>
<dbReference type="InParanoid" id="A0A667ZGA7"/>
<evidence type="ECO:0000256" key="7">
    <source>
        <dbReference type="ARBA" id="ARBA00022991"/>
    </source>
</evidence>
<dbReference type="GO" id="GO:0007601">
    <property type="term" value="P:visual perception"/>
    <property type="evidence" value="ECO:0007669"/>
    <property type="project" value="InterPro"/>
</dbReference>
<dbReference type="Pfam" id="PF00001">
    <property type="entry name" value="7tm_1"/>
    <property type="match status" value="1"/>
</dbReference>
<dbReference type="AlphaFoldDB" id="A0A667ZGA7"/>
<evidence type="ECO:0000256" key="6">
    <source>
        <dbReference type="ARBA" id="ARBA00022989"/>
    </source>
</evidence>
<dbReference type="GO" id="GO:0004930">
    <property type="term" value="F:G protein-coupled receptor activity"/>
    <property type="evidence" value="ECO:0007669"/>
    <property type="project" value="UniProtKB-KW"/>
</dbReference>
<comment type="similarity">
    <text evidence="14">Belongs to the G-protein coupled receptor 1 family.</text>
</comment>
<protein>
    <submittedName>
        <fullName evidence="17">Vertebrate ancient opsin-like</fullName>
    </submittedName>
</protein>
<dbReference type="PANTHER" id="PTHR24240">
    <property type="entry name" value="OPSIN"/>
    <property type="match status" value="1"/>
</dbReference>
<feature type="transmembrane region" description="Helical" evidence="15">
    <location>
        <begin position="157"/>
        <end position="177"/>
    </location>
</feature>
<keyword evidence="2" id="KW-0600">Photoreceptor protein</keyword>
<evidence type="ECO:0000313" key="18">
    <source>
        <dbReference type="Proteomes" id="UP000472263"/>
    </source>
</evidence>
<keyword evidence="7" id="KW-0157">Chromophore</keyword>
<reference evidence="17" key="3">
    <citation type="submission" date="2025-09" db="UniProtKB">
        <authorList>
            <consortium name="Ensembl"/>
        </authorList>
    </citation>
    <scope>IDENTIFICATION</scope>
</reference>
<dbReference type="Gene3D" id="1.20.1070.10">
    <property type="entry name" value="Rhodopsin 7-helix transmembrane proteins"/>
    <property type="match status" value="1"/>
</dbReference>
<evidence type="ECO:0000256" key="4">
    <source>
        <dbReference type="ARBA" id="ARBA00022692"/>
    </source>
</evidence>
<evidence type="ECO:0000259" key="16">
    <source>
        <dbReference type="PROSITE" id="PS50262"/>
    </source>
</evidence>
<dbReference type="GeneTree" id="ENSGT01150000286935"/>
<dbReference type="InterPro" id="IPR027430">
    <property type="entry name" value="Retinal_BS"/>
</dbReference>
<dbReference type="FunFam" id="1.20.1070.10:FF:000197">
    <property type="entry name" value="Teleost multiple tissue opsin 2b"/>
    <property type="match status" value="1"/>
</dbReference>
<keyword evidence="13 14" id="KW-0807">Transducer</keyword>
<organism evidence="17 18">
    <name type="scientific">Myripristis murdjan</name>
    <name type="common">pinecone soldierfish</name>
    <dbReference type="NCBI Taxonomy" id="586833"/>
    <lineage>
        <taxon>Eukaryota</taxon>
        <taxon>Metazoa</taxon>
        <taxon>Chordata</taxon>
        <taxon>Craniata</taxon>
        <taxon>Vertebrata</taxon>
        <taxon>Euteleostomi</taxon>
        <taxon>Actinopterygii</taxon>
        <taxon>Neopterygii</taxon>
        <taxon>Teleostei</taxon>
        <taxon>Neoteleostei</taxon>
        <taxon>Acanthomorphata</taxon>
        <taxon>Holocentriformes</taxon>
        <taxon>Holocentridae</taxon>
        <taxon>Myripristis</taxon>
    </lineage>
</organism>
<sequence>MILSNVSLSGCAGVNSALCAGAGEGHLGSSSYRTSLTPTGHLVVAVCLGFIGTFGLLNNLLVLVLFWRYKMLRSPINLILINISISDLLVCVLGTPFSFAASTQGRWLIGEGGCVWYGFANSLFGIVSLISLAVLSYERYSTMMTPTEADSSNYHKVFLGIALSWGYSLAWTMPPLFGWSHYGPEGPGTTCSVDWTAKTANNISYIICLFVFCLIVPFLVIVFCYGKLLCAIKQVSGINAALSRKREQRVLFMVVIMVVCYLLCWLPYGIVALLATFGPQGLVTPEASIIPSILAKTSTVVNPIIYMFMNKQFYRCFQALVHCEAPRRGSSFKSSSKVATKVVRGGTGAGPRRTNDNNLPFLVASLGQPTATVPQFATPAEPTIDATEGPTSDINKPVVVSLEAKYNG</sequence>
<gene>
    <name evidence="17" type="primary">tmtopsa</name>
</gene>
<dbReference type="SUPFAM" id="SSF81321">
    <property type="entry name" value="Family A G protein-coupled receptor-like"/>
    <property type="match status" value="1"/>
</dbReference>
<dbReference type="InterPro" id="IPR017452">
    <property type="entry name" value="GPCR_Rhodpsn_7TM"/>
</dbReference>
<keyword evidence="18" id="KW-1185">Reference proteome</keyword>
<keyword evidence="3" id="KW-0716">Sensory transduction</keyword>
<feature type="transmembrane region" description="Helical" evidence="15">
    <location>
        <begin position="79"/>
        <end position="103"/>
    </location>
</feature>
<evidence type="ECO:0000256" key="8">
    <source>
        <dbReference type="ARBA" id="ARBA00023040"/>
    </source>
</evidence>
<evidence type="ECO:0000256" key="12">
    <source>
        <dbReference type="ARBA" id="ARBA00023180"/>
    </source>
</evidence>
<dbReference type="InterPro" id="IPR050125">
    <property type="entry name" value="GPCR_opsins"/>
</dbReference>
<feature type="domain" description="G-protein coupled receptors family 1 profile" evidence="16">
    <location>
        <begin position="58"/>
        <end position="306"/>
    </location>
</feature>
<dbReference type="CDD" id="cd15086">
    <property type="entry name" value="7tmA_tmt_opsin"/>
    <property type="match status" value="1"/>
</dbReference>
<evidence type="ECO:0000256" key="1">
    <source>
        <dbReference type="ARBA" id="ARBA00004141"/>
    </source>
</evidence>
<keyword evidence="4 14" id="KW-0812">Transmembrane</keyword>
<dbReference type="PROSITE" id="PS00237">
    <property type="entry name" value="G_PROTEIN_RECEP_F1_1"/>
    <property type="match status" value="1"/>
</dbReference>
<feature type="transmembrane region" description="Helical" evidence="15">
    <location>
        <begin position="289"/>
        <end position="309"/>
    </location>
</feature>
<comment type="subcellular location">
    <subcellularLocation>
        <location evidence="1">Membrane</location>
        <topology evidence="1">Multi-pass membrane protein</topology>
    </subcellularLocation>
</comment>
<accession>A0A667ZGA7</accession>
<proteinExistence type="inferred from homology"/>
<dbReference type="InterPro" id="IPR000276">
    <property type="entry name" value="GPCR_Rhodpsn"/>
</dbReference>
<keyword evidence="11 14" id="KW-0675">Receptor</keyword>
<reference evidence="17" key="2">
    <citation type="submission" date="2025-08" db="UniProtKB">
        <authorList>
            <consortium name="Ensembl"/>
        </authorList>
    </citation>
    <scope>IDENTIFICATION</scope>
</reference>
<evidence type="ECO:0000256" key="14">
    <source>
        <dbReference type="RuleBase" id="RU000688"/>
    </source>
</evidence>
<evidence type="ECO:0000256" key="13">
    <source>
        <dbReference type="ARBA" id="ARBA00023224"/>
    </source>
</evidence>
<keyword evidence="9 15" id="KW-0472">Membrane</keyword>
<keyword evidence="10" id="KW-1015">Disulfide bond</keyword>
<dbReference type="Proteomes" id="UP000472263">
    <property type="component" value="Chromosome 17"/>
</dbReference>
<dbReference type="PROSITE" id="PS50262">
    <property type="entry name" value="G_PROTEIN_RECEP_F1_2"/>
    <property type="match status" value="1"/>
</dbReference>
<evidence type="ECO:0000256" key="15">
    <source>
        <dbReference type="SAM" id="Phobius"/>
    </source>
</evidence>
<dbReference type="GO" id="GO:0016020">
    <property type="term" value="C:membrane"/>
    <property type="evidence" value="ECO:0007669"/>
    <property type="project" value="UniProtKB-SubCell"/>
</dbReference>
<keyword evidence="5" id="KW-0681">Retinal protein</keyword>
<evidence type="ECO:0000313" key="17">
    <source>
        <dbReference type="Ensembl" id="ENSMMDP00005037653.1"/>
    </source>
</evidence>
<evidence type="ECO:0000256" key="5">
    <source>
        <dbReference type="ARBA" id="ARBA00022925"/>
    </source>
</evidence>
<dbReference type="OrthoDB" id="2101615at2759"/>
<feature type="transmembrane region" description="Helical" evidence="15">
    <location>
        <begin position="115"/>
        <end position="137"/>
    </location>
</feature>
<evidence type="ECO:0000256" key="3">
    <source>
        <dbReference type="ARBA" id="ARBA00022606"/>
    </source>
</evidence>
<feature type="transmembrane region" description="Helical" evidence="15">
    <location>
        <begin position="43"/>
        <end position="67"/>
    </location>
</feature>
<keyword evidence="6 15" id="KW-1133">Transmembrane helix</keyword>
<dbReference type="GO" id="GO:0007602">
    <property type="term" value="P:phototransduction"/>
    <property type="evidence" value="ECO:0007669"/>
    <property type="project" value="UniProtKB-KW"/>
</dbReference>
<evidence type="ECO:0000256" key="10">
    <source>
        <dbReference type="ARBA" id="ARBA00023157"/>
    </source>
</evidence>
<dbReference type="Ensembl" id="ENSMMDT00005038448.1">
    <property type="protein sequence ID" value="ENSMMDP00005037653.1"/>
    <property type="gene ID" value="ENSMMDG00005017547.1"/>
</dbReference>
<dbReference type="PROSITE" id="PS00238">
    <property type="entry name" value="OPSIN"/>
    <property type="match status" value="1"/>
</dbReference>
<dbReference type="PRINTS" id="PR01244">
    <property type="entry name" value="PEROPSIN"/>
</dbReference>
<evidence type="ECO:0000256" key="2">
    <source>
        <dbReference type="ARBA" id="ARBA00022543"/>
    </source>
</evidence>
<reference evidence="17" key="1">
    <citation type="submission" date="2019-06" db="EMBL/GenBank/DDBJ databases">
        <authorList>
            <consortium name="Wellcome Sanger Institute Data Sharing"/>
        </authorList>
    </citation>
    <scope>NUCLEOTIDE SEQUENCE [LARGE SCALE GENOMIC DNA]</scope>
</reference>
<keyword evidence="12" id="KW-0325">Glycoprotein</keyword>
<evidence type="ECO:0000256" key="9">
    <source>
        <dbReference type="ARBA" id="ARBA00023136"/>
    </source>
</evidence>
<dbReference type="InterPro" id="IPR002962">
    <property type="entry name" value="Peropsin"/>
</dbReference>
<dbReference type="PRINTS" id="PR00237">
    <property type="entry name" value="GPCRRHODOPSN"/>
</dbReference>
<keyword evidence="8 14" id="KW-0297">G-protein coupled receptor</keyword>
<dbReference type="GO" id="GO:0009881">
    <property type="term" value="F:photoreceptor activity"/>
    <property type="evidence" value="ECO:0007669"/>
    <property type="project" value="UniProtKB-KW"/>
</dbReference>
<evidence type="ECO:0000256" key="11">
    <source>
        <dbReference type="ARBA" id="ARBA00023170"/>
    </source>
</evidence>